<gene>
    <name evidence="1" type="ORF">SAMN05216576_1088</name>
</gene>
<reference evidence="2" key="1">
    <citation type="submission" date="2016-10" db="EMBL/GenBank/DDBJ databases">
        <authorList>
            <person name="Varghese N."/>
            <person name="Submissions S."/>
        </authorList>
    </citation>
    <scope>NUCLEOTIDE SEQUENCE [LARGE SCALE GENOMIC DNA]</scope>
    <source>
        <strain evidence="2">DSM 26382</strain>
    </source>
</reference>
<dbReference type="Proteomes" id="UP000199467">
    <property type="component" value="Unassembled WGS sequence"/>
</dbReference>
<name>A0A1G6QIE9_9GAMM</name>
<keyword evidence="2" id="KW-1185">Reference proteome</keyword>
<protein>
    <submittedName>
        <fullName evidence="1">Uncharacterized protein</fullName>
    </submittedName>
</protein>
<dbReference type="EMBL" id="FMZQ01000008">
    <property type="protein sequence ID" value="SDC91496.1"/>
    <property type="molecule type" value="Genomic_DNA"/>
</dbReference>
<accession>A0A1G6QIE9</accession>
<dbReference type="AlphaFoldDB" id="A0A1G6QIE9"/>
<sequence length="59" mass="6376">MLIVDRVLCDCCGQSMGQLYNQSAPQPDLLPDLNTAPDLVICPDCIAMAEVIRDPSLAE</sequence>
<organism evidence="1 2">
    <name type="scientific">Ectopseudomonas chengduensis</name>
    <dbReference type="NCBI Taxonomy" id="489632"/>
    <lineage>
        <taxon>Bacteria</taxon>
        <taxon>Pseudomonadati</taxon>
        <taxon>Pseudomonadota</taxon>
        <taxon>Gammaproteobacteria</taxon>
        <taxon>Pseudomonadales</taxon>
        <taxon>Pseudomonadaceae</taxon>
        <taxon>Ectopseudomonas</taxon>
    </lineage>
</organism>
<proteinExistence type="predicted"/>
<evidence type="ECO:0000313" key="1">
    <source>
        <dbReference type="EMBL" id="SDC91496.1"/>
    </source>
</evidence>
<dbReference type="RefSeq" id="WP_090336834.1">
    <property type="nucleotide sequence ID" value="NZ_FMZQ01000008.1"/>
</dbReference>
<evidence type="ECO:0000313" key="2">
    <source>
        <dbReference type="Proteomes" id="UP000199467"/>
    </source>
</evidence>